<dbReference type="Pfam" id="PF13458">
    <property type="entry name" value="Peripla_BP_6"/>
    <property type="match status" value="1"/>
</dbReference>
<comment type="similarity">
    <text evidence="1">Belongs to the leucine-binding protein family.</text>
</comment>
<proteinExistence type="inferred from homology"/>
<protein>
    <recommendedName>
        <fullName evidence="3">Leucine-binding protein domain-containing protein</fullName>
    </recommendedName>
</protein>
<dbReference type="HOGENOM" id="CLU_027128_1_2_7"/>
<dbReference type="InterPro" id="IPR028082">
    <property type="entry name" value="Peripla_BP_I"/>
</dbReference>
<comment type="caution">
    <text evidence="4">The sequence shown here is derived from an EMBL/GenBank/DDBJ whole genome shotgun (WGS) entry which is preliminary data.</text>
</comment>
<dbReference type="CDD" id="cd06332">
    <property type="entry name" value="PBP1_aromatic_compounds-like"/>
    <property type="match status" value="1"/>
</dbReference>
<reference evidence="4 5" key="1">
    <citation type="journal article" date="2014" name="Nature">
        <title>An environmental bacterial taxon with a large and distinct metabolic repertoire.</title>
        <authorList>
            <person name="Wilson M.C."/>
            <person name="Mori T."/>
            <person name="Ruckert C."/>
            <person name="Uria A.R."/>
            <person name="Helf M.J."/>
            <person name="Takada K."/>
            <person name="Gernert C."/>
            <person name="Steffens U.A."/>
            <person name="Heycke N."/>
            <person name="Schmitt S."/>
            <person name="Rinke C."/>
            <person name="Helfrich E.J."/>
            <person name="Brachmann A.O."/>
            <person name="Gurgui C."/>
            <person name="Wakimoto T."/>
            <person name="Kracht M."/>
            <person name="Crusemann M."/>
            <person name="Hentschel U."/>
            <person name="Abe I."/>
            <person name="Matsunaga S."/>
            <person name="Kalinowski J."/>
            <person name="Takeyama H."/>
            <person name="Piel J."/>
        </authorList>
    </citation>
    <scope>NUCLEOTIDE SEQUENCE [LARGE SCALE GENOMIC DNA]</scope>
    <source>
        <strain evidence="5">TSY1</strain>
    </source>
</reference>
<evidence type="ECO:0000259" key="3">
    <source>
        <dbReference type="Pfam" id="PF13458"/>
    </source>
</evidence>
<gene>
    <name evidence="4" type="ORF">ETSY1_01050</name>
</gene>
<accession>W4LYZ6</accession>
<dbReference type="AlphaFoldDB" id="W4LYZ6"/>
<dbReference type="Proteomes" id="UP000019141">
    <property type="component" value="Unassembled WGS sequence"/>
</dbReference>
<sequence length="422" mass="47121">MKTRWQRMSGAVVSALLVLSLLVLAPGMSAAEEELRIGFLAPMTGIFAQIGKDMTNGFKMYLDEVNSDFDGVKVKLIIEDTQGKPPVNVRKAQKLIRQDKVHFFMGGLLASTGYALAPLSTRSKLIYISPIAAADDLTQREKDKYPYLVRTGWTSSQPSHPLGEWACEQGYKRIVTIAADYAFGYEVVGGFHKAFEDCGGQIIQKLWAPIGTKDFGPYLPQIKQDADAVFTLMVGPMSLQFPKQYKAAGLTMPLLGGGTSADEFALPFMGDEAIGYVTALQYSASLETEKNVAFVKKYRELYGKVPSYYSESNYTTAQWIHEAIKKAGGKWPGTDAFVKTIAGIKLDSIRGPVEFDEQMNPVHNIYIRKVEKKKMHGYPDEELWNTVVKTYPNVGQYWTYGKEAFLKQPVYSRDFPPCKHCE</sequence>
<dbReference type="PANTHER" id="PTHR30483:SF6">
    <property type="entry name" value="PERIPLASMIC BINDING PROTEIN OF ABC TRANSPORTER FOR NATURAL AMINO ACIDS"/>
    <property type="match status" value="1"/>
</dbReference>
<evidence type="ECO:0000313" key="5">
    <source>
        <dbReference type="Proteomes" id="UP000019141"/>
    </source>
</evidence>
<organism evidence="4 5">
    <name type="scientific">Entotheonella factor</name>
    <dbReference type="NCBI Taxonomy" id="1429438"/>
    <lineage>
        <taxon>Bacteria</taxon>
        <taxon>Pseudomonadati</taxon>
        <taxon>Nitrospinota/Tectimicrobiota group</taxon>
        <taxon>Candidatus Tectimicrobiota</taxon>
        <taxon>Candidatus Entotheonellia</taxon>
        <taxon>Candidatus Entotheonellales</taxon>
        <taxon>Candidatus Entotheonellaceae</taxon>
        <taxon>Candidatus Entotheonella</taxon>
    </lineage>
</organism>
<dbReference type="Gene3D" id="3.40.50.2300">
    <property type="match status" value="2"/>
</dbReference>
<evidence type="ECO:0000256" key="2">
    <source>
        <dbReference type="ARBA" id="ARBA00022729"/>
    </source>
</evidence>
<keyword evidence="2" id="KW-0732">Signal</keyword>
<dbReference type="InterPro" id="IPR028081">
    <property type="entry name" value="Leu-bd"/>
</dbReference>
<dbReference type="InterPro" id="IPR051010">
    <property type="entry name" value="BCAA_transport"/>
</dbReference>
<dbReference type="EMBL" id="AZHW01000072">
    <property type="protein sequence ID" value="ETX03160.1"/>
    <property type="molecule type" value="Genomic_DNA"/>
</dbReference>
<evidence type="ECO:0000256" key="1">
    <source>
        <dbReference type="ARBA" id="ARBA00010062"/>
    </source>
</evidence>
<dbReference type="SUPFAM" id="SSF53822">
    <property type="entry name" value="Periplasmic binding protein-like I"/>
    <property type="match status" value="1"/>
</dbReference>
<evidence type="ECO:0000313" key="4">
    <source>
        <dbReference type="EMBL" id="ETX03160.1"/>
    </source>
</evidence>
<keyword evidence="5" id="KW-1185">Reference proteome</keyword>
<name>W4LYZ6_ENTF1</name>
<feature type="domain" description="Leucine-binding protein" evidence="3">
    <location>
        <begin position="35"/>
        <end position="373"/>
    </location>
</feature>
<dbReference type="PANTHER" id="PTHR30483">
    <property type="entry name" value="LEUCINE-SPECIFIC-BINDING PROTEIN"/>
    <property type="match status" value="1"/>
</dbReference>